<evidence type="ECO:0000256" key="10">
    <source>
        <dbReference type="ARBA" id="ARBA00022695"/>
    </source>
</evidence>
<feature type="domain" description="RdRp catalytic" evidence="19">
    <location>
        <begin position="1774"/>
        <end position="1897"/>
    </location>
</feature>
<evidence type="ECO:0000256" key="6">
    <source>
        <dbReference type="ARBA" id="ARBA00022553"/>
    </source>
</evidence>
<keyword evidence="14" id="KW-0067">ATP-binding</keyword>
<keyword evidence="10" id="KW-0548">Nucleotidyltransferase</keyword>
<keyword evidence="6" id="KW-0597">Phosphoprotein</keyword>
<dbReference type="InterPro" id="IPR043502">
    <property type="entry name" value="DNA/RNA_pol_sf"/>
</dbReference>
<accession>A0A166HRU7</accession>
<evidence type="ECO:0000256" key="11">
    <source>
        <dbReference type="ARBA" id="ARBA00022741"/>
    </source>
</evidence>
<dbReference type="InterPro" id="IPR007094">
    <property type="entry name" value="RNA-dir_pol_PSvirus"/>
</dbReference>
<dbReference type="PROSITE" id="PS51218">
    <property type="entry name" value="SF3_HELICASE_2"/>
    <property type="match status" value="1"/>
</dbReference>
<evidence type="ECO:0000256" key="13">
    <source>
        <dbReference type="ARBA" id="ARBA00022807"/>
    </source>
</evidence>
<dbReference type="SUPFAM" id="SSF56672">
    <property type="entry name" value="DNA/RNA polymerases"/>
    <property type="match status" value="1"/>
</dbReference>
<evidence type="ECO:0000256" key="3">
    <source>
        <dbReference type="ARBA" id="ARBA00020107"/>
    </source>
</evidence>
<comment type="subcellular location">
    <subcellularLocation>
        <location evidence="1">Host cytoplasm</location>
    </subcellularLocation>
    <subcellularLocation>
        <location evidence="2">Virion</location>
    </subcellularLocation>
</comment>
<evidence type="ECO:0000256" key="9">
    <source>
        <dbReference type="ARBA" id="ARBA00022679"/>
    </source>
</evidence>
<dbReference type="GO" id="GO:0008234">
    <property type="term" value="F:cysteine-type peptidase activity"/>
    <property type="evidence" value="ECO:0007669"/>
    <property type="project" value="UniProtKB-KW"/>
</dbReference>
<dbReference type="PROSITE" id="PS50507">
    <property type="entry name" value="RDRP_SSRNA_POS"/>
    <property type="match status" value="1"/>
</dbReference>
<keyword evidence="13" id="KW-0788">Thiol protease</keyword>
<dbReference type="SUPFAM" id="SSF50494">
    <property type="entry name" value="Trypsin-like serine proteases"/>
    <property type="match status" value="1"/>
</dbReference>
<dbReference type="PRINTS" id="PR00918">
    <property type="entry name" value="CALICVIRUSNS"/>
</dbReference>
<feature type="transmembrane region" description="Helical" evidence="18">
    <location>
        <begin position="703"/>
        <end position="730"/>
    </location>
</feature>
<reference evidence="21" key="2">
    <citation type="journal article" date="2016" name="J. Gen. Virol.">
        <title>Highly diverse posaviruses in swine faeces are aquatic in origin.</title>
        <authorList>
            <person name="Hause B.M."/>
            <person name="Palinski R."/>
            <person name="Hesse R."/>
            <person name="Anderson G."/>
        </authorList>
    </citation>
    <scope>NUCLEOTIDE SEQUENCE</scope>
    <source>
        <strain evidence="21">8805</strain>
    </source>
</reference>
<dbReference type="Pfam" id="PF00910">
    <property type="entry name" value="RNA_helicase"/>
    <property type="match status" value="1"/>
</dbReference>
<dbReference type="InterPro" id="IPR001205">
    <property type="entry name" value="RNA-dir_pol_C"/>
</dbReference>
<evidence type="ECO:0000256" key="1">
    <source>
        <dbReference type="ARBA" id="ARBA00004192"/>
    </source>
</evidence>
<keyword evidence="18" id="KW-0812">Transmembrane</keyword>
<keyword evidence="7" id="KW-0167">Capsid protein</keyword>
<keyword evidence="11" id="KW-0547">Nucleotide-binding</keyword>
<keyword evidence="5" id="KW-0191">Covalent protein-RNA linkage</keyword>
<dbReference type="InterPro" id="IPR033703">
    <property type="entry name" value="Rhv-like"/>
</dbReference>
<keyword evidence="4" id="KW-0696">RNA-directed RNA polymerase</keyword>
<dbReference type="GO" id="GO:0003724">
    <property type="term" value="F:RNA helicase activity"/>
    <property type="evidence" value="ECO:0007669"/>
    <property type="project" value="InterPro"/>
</dbReference>
<dbReference type="GO" id="GO:0019028">
    <property type="term" value="C:viral capsid"/>
    <property type="evidence" value="ECO:0007669"/>
    <property type="project" value="UniProtKB-KW"/>
</dbReference>
<dbReference type="InterPro" id="IPR029053">
    <property type="entry name" value="Viral_coat"/>
</dbReference>
<evidence type="ECO:0000256" key="5">
    <source>
        <dbReference type="ARBA" id="ARBA00022520"/>
    </source>
</evidence>
<dbReference type="EMBL" id="KT833078">
    <property type="protein sequence ID" value="ANA09099.1"/>
    <property type="molecule type" value="Genomic_RNA"/>
</dbReference>
<keyword evidence="17" id="KW-1035">Host cytoplasm</keyword>
<evidence type="ECO:0000256" key="2">
    <source>
        <dbReference type="ARBA" id="ARBA00004328"/>
    </source>
</evidence>
<evidence type="ECO:0000256" key="12">
    <source>
        <dbReference type="ARBA" id="ARBA00022801"/>
    </source>
</evidence>
<dbReference type="GO" id="GO:0006351">
    <property type="term" value="P:DNA-templated transcription"/>
    <property type="evidence" value="ECO:0007669"/>
    <property type="project" value="InterPro"/>
</dbReference>
<name>A0A166HRU7_9VIRU</name>
<evidence type="ECO:0000256" key="8">
    <source>
        <dbReference type="ARBA" id="ARBA00022670"/>
    </source>
</evidence>
<keyword evidence="9" id="KW-0808">Transferase</keyword>
<dbReference type="Gene3D" id="2.60.120.20">
    <property type="match status" value="2"/>
</dbReference>
<dbReference type="InterPro" id="IPR014759">
    <property type="entry name" value="Helicase_SF3_ssRNA_vir"/>
</dbReference>
<evidence type="ECO:0000259" key="19">
    <source>
        <dbReference type="PROSITE" id="PS50507"/>
    </source>
</evidence>
<keyword evidence="15" id="KW-0946">Virion</keyword>
<feature type="transmembrane region" description="Helical" evidence="18">
    <location>
        <begin position="674"/>
        <end position="691"/>
    </location>
</feature>
<dbReference type="CDD" id="cd23169">
    <property type="entry name" value="ps-ssRNAv-Picornavirales"/>
    <property type="match status" value="1"/>
</dbReference>
<dbReference type="SUPFAM" id="SSF88633">
    <property type="entry name" value="Positive stranded ssRNA viruses"/>
    <property type="match status" value="2"/>
</dbReference>
<keyword evidence="18" id="KW-0472">Membrane</keyword>
<dbReference type="GO" id="GO:0006508">
    <property type="term" value="P:proteolysis"/>
    <property type="evidence" value="ECO:0007669"/>
    <property type="project" value="UniProtKB-KW"/>
</dbReference>
<keyword evidence="12" id="KW-0378">Hydrolase</keyword>
<dbReference type="GO" id="GO:0003723">
    <property type="term" value="F:RNA binding"/>
    <property type="evidence" value="ECO:0007669"/>
    <property type="project" value="InterPro"/>
</dbReference>
<keyword evidence="18" id="KW-1133">Transmembrane helix</keyword>
<dbReference type="Gene3D" id="3.30.70.270">
    <property type="match status" value="1"/>
</dbReference>
<dbReference type="GO" id="GO:0005524">
    <property type="term" value="F:ATP binding"/>
    <property type="evidence" value="ECO:0007669"/>
    <property type="project" value="UniProtKB-KW"/>
</dbReference>
<feature type="domain" description="SF3 helicase" evidence="20">
    <location>
        <begin position="840"/>
        <end position="1008"/>
    </location>
</feature>
<feature type="non-terminal residue" evidence="21">
    <location>
        <position position="1"/>
    </location>
</feature>
<dbReference type="CDD" id="cd00205">
    <property type="entry name" value="rhv_like"/>
    <property type="match status" value="1"/>
</dbReference>
<evidence type="ECO:0000313" key="21">
    <source>
        <dbReference type="EMBL" id="ANA09099.1"/>
    </source>
</evidence>
<proteinExistence type="predicted"/>
<feature type="non-terminal residue" evidence="21">
    <location>
        <position position="2934"/>
    </location>
</feature>
<evidence type="ECO:0000256" key="7">
    <source>
        <dbReference type="ARBA" id="ARBA00022561"/>
    </source>
</evidence>
<keyword evidence="8" id="KW-0645">Protease</keyword>
<keyword evidence="16" id="KW-0693">Viral RNA replication</keyword>
<dbReference type="Pfam" id="PF00680">
    <property type="entry name" value="RdRP_1"/>
    <property type="match status" value="1"/>
</dbReference>
<dbReference type="InterPro" id="IPR043128">
    <property type="entry name" value="Rev_trsase/Diguanyl_cyclase"/>
</dbReference>
<dbReference type="GO" id="GO:0039694">
    <property type="term" value="P:viral RNA genome replication"/>
    <property type="evidence" value="ECO:0007669"/>
    <property type="project" value="InterPro"/>
</dbReference>
<dbReference type="GO" id="GO:0030430">
    <property type="term" value="C:host cell cytoplasm"/>
    <property type="evidence" value="ECO:0007669"/>
    <property type="project" value="UniProtKB-SubCell"/>
</dbReference>
<dbReference type="InterPro" id="IPR004004">
    <property type="entry name" value="Helic/Pol/Pept_Calicivir-typ"/>
</dbReference>
<evidence type="ECO:0000256" key="14">
    <source>
        <dbReference type="ARBA" id="ARBA00022840"/>
    </source>
</evidence>
<dbReference type="InterPro" id="IPR009003">
    <property type="entry name" value="Peptidase_S1_PA"/>
</dbReference>
<dbReference type="GO" id="GO:0003968">
    <property type="term" value="F:RNA-directed RNA polymerase activity"/>
    <property type="evidence" value="ECO:0007669"/>
    <property type="project" value="UniProtKB-KW"/>
</dbReference>
<evidence type="ECO:0000256" key="15">
    <source>
        <dbReference type="ARBA" id="ARBA00022844"/>
    </source>
</evidence>
<evidence type="ECO:0000256" key="17">
    <source>
        <dbReference type="ARBA" id="ARBA00023200"/>
    </source>
</evidence>
<evidence type="ECO:0000256" key="4">
    <source>
        <dbReference type="ARBA" id="ARBA00022484"/>
    </source>
</evidence>
<evidence type="ECO:0000256" key="18">
    <source>
        <dbReference type="SAM" id="Phobius"/>
    </source>
</evidence>
<protein>
    <recommendedName>
        <fullName evidence="3">Genome polyprotein</fullName>
    </recommendedName>
</protein>
<evidence type="ECO:0000256" key="16">
    <source>
        <dbReference type="ARBA" id="ARBA00022953"/>
    </source>
</evidence>
<reference evidence="21" key="1">
    <citation type="submission" date="2015-09" db="EMBL/GenBank/DDBJ databases">
        <authorList>
            <person name="Jackson K.R."/>
            <person name="Lunt B.L."/>
            <person name="Fisher J.N.B."/>
            <person name="Gardner A.V."/>
            <person name="Bailey M.E."/>
            <person name="Deus L.M."/>
            <person name="Earl A.S."/>
            <person name="Gibby P.D."/>
            <person name="Hartmann K.A."/>
            <person name="Liu J.E."/>
            <person name="Manci A.M."/>
            <person name="Nielsen D.A."/>
            <person name="Solomon M.B."/>
            <person name="Breakwell D.P."/>
            <person name="Burnett S.H."/>
            <person name="Grose J.H."/>
        </authorList>
    </citation>
    <scope>NUCLEOTIDE SEQUENCE</scope>
    <source>
        <strain evidence="21">8805</strain>
    </source>
</reference>
<organism evidence="21">
    <name type="scientific">Posavirus strain 8805</name>
    <dbReference type="NCBI Taxonomy" id="1828547"/>
    <lineage>
        <taxon>Viruses</taxon>
        <taxon>Riboviria</taxon>
        <taxon>Orthornavirae</taxon>
        <taxon>Pisuviricota</taxon>
        <taxon>Pisoniviricetes</taxon>
        <taxon>Picornavirales</taxon>
        <taxon>Posavirus</taxon>
    </lineage>
</organism>
<sequence>IEKIVETPCRKATIDSSKMSQVSDNQHCAGVIVPAPICEESGVAYPNQISTQSVMGSCNIEKITETPRREANPDLSKMSQVSDNQHCAGVKVPAPICEESGVAYSNQINEKKEKSVVVKDDERVLLRDGDVIVTIGESKQEDVVEKKVERKIWREEVQKGVLLIHGGPYDGEFIVTFPNGSRKQMKYNPFAAKAEVKQPEEKKKEKTNVGFVTAASADPKQCKINGKVVDITVDVQKAKVPTYAERKYDPKLKKMAKNPAVADNSVRAEVAKEQGIRKDQVPRLDKATTRMRKGKRGRQGEKRRIIAAQRNENYSKSRRAKTQERKKKQINLATYAIVKKLSPKMVERRNKAGKNLPPMLRWQEMLELMEGLTNIEEMDYRGVPSAKNLNKWKNGNVLSYVLHNLNDPKRLRAALVYYLQVYNIPKARYFDITRLSKRAAAKQMVITCFNILEYASDPFVDLLCEYEMYCSLEGLDLNAKSAAAFCAHKDEEKTKNPEVAAEIKAAGLLNEDGTYAEFDDEELEEEKQMDDVIAAGQTCSCEEAPEEPDEDPEFQEKMDRVMKDCYTMLEAVNDNALMSAVQAHGPVEFVMKGLSRLIVNPVKSLINYLQEQLVNFVGDALDRVLETVKKAFNNLGLDWLWSTFLAMYAMIREAAEAVVDKIKTLLALNAAKDVVVTIVICFTVYVLYKIFRTMWSEERAAKLIYGPATFANASPASYVMPIVALITTIVPAGNYVSKFLATYKNLMASKDAVNSVDTLLSWMLPQSILSAITNNPADSEFAMLTAGYNTIISFGNCAEVLLDPYVVSYIDSYLSQCQDFLVKYRSDKSSSTVSMYYRDVSKIARDVTRHVTTAGMRMEPVCIRFYGPSGIGKSKAVGRMISDFGYKPHQFQNISIGAKTFEQLTGCERVIIFDEIYANETYRVETATRFKDIVNTMPTHVNGSDIVGIESNKHSSLAPDIVFCTSEQLLYPSVNSGIDLQSLYNREHFRFRITSTKDEMAKYGLDTNHKDVELDKEVESHLPWLRFVEVHHTKTNGFVDGDTFTYDEVKDAIVAEVRRRKRIFATRKVVDKKHDVPSQVFTDLLSHNYNSLNVVPPKNSEIEEKYRALVNLAAVEIQDELPKLQAKGLFSKKKSKSGTCAMCETNACLEHHDFCIDTVTHHLTLEGEDHSGDEGYAVQLSLNKHTYRYVEDVQEGEVKQLDYSKMGCEMLGAAIDEADMKLISARRKYLAYYNEARRARNTYFMKAAGFEDEVAVSDAVKTVGSLALGVAALGGFYTLFKWLLGSKQPKYVAETYDVRIRRAQRKARPIVAEAHQNSMKVNYTTLRIDRHNDASDSVFDVRCIYVGNDRYVTYAHWIPLNNEALDAFSYSLVYGDSTVPLQERPKFYTTSADNFMDVCVFRAPTSLSPANYFKNLPKTQNSVLSRASSTLVCLPDTRGRYHPEVIDCSYQGYDTQTMTPRLFTAENVLSIPYPSYAGDCGTALLDEANNIVGMLTAGTITDASASMFQVISKELIDTLCPVYESHGPAVWKDPATYPTCRGSRLHATSLKPYCEEAAGTKFYKPPMSASTSPIQVDPRDSFIQRLNQCDNDSKCDPNLIQRAKADMIHQWTLEDRGYPTTSIEDAVKGYRHLNSLDLDTSMAWPLALETHDPALSGKRAFIRIVNDEVVTTELFNKRLEQVTDYITKGTPCPFYTVCAFKDEPLKESKYLENRPRVIMPSDAVLNVYMRSRLAPLLSDFYDFQKNHNMAIGVNIESVDAELMLRHLKYYERKNRLVDADYSAFDMTIPRQYLEAAYDVLEKVVAHSKLMSAEEFHRYAIINLNPVIYFDGVRLEPRSLNTSGNLFTTIVNCVVNELYLRSAFYHYHPDAVFDEHISCLFYGDDMLYSVSPDVDLTFPMYRDFCKTIGLKVTPGNKSDEVHDYLTLDQVTFLSHNFCDTPYGHMGALSLSHFYKALSYSFDRDICVDALESLVRAIAAFPEPIFAKTVSWLRSISPIKVPYNVGSRDMLLLKLYNSSAVVNSLPRAFMPFVRDHDELEDETTESVPRDLSSVPEDPVEMYDAASAPFQVAHFNWDGSQTRGTELWSCQMPCLPSVQTLASMPLYTTYFSNFHCAVTFKMTASRFSRGLLVAYLEPLGSKTAGRPLDYRDMLTVPHVFLTPMNSDNAELVQGFISPRNLYQNALLFNRTEFSGWLHIAVFSPYSDDQTNPQNASITVFARYIDMKAFQARRFTISAAGIAKELCKTVERTARLAGTVADLVGLDAPEQVGQPQVVTQRYMPLSNVDGVRDTNELRENEAAFDGRARQSIFLGADMLLGDLISRPFLLDSFLWTADKDCGHILNVIHLNCVPGVKSTDGVLPAPVSFLNLATFWHCDFALTFKFVKNAFSTGRLRITTVYGAMPPAAADIPYYKGDLINVDATTDAYSFTFSYLALTDYLRTFEGWKRLEDVPEDYELGTVTTSVINPIHAIEGVSASCDVLIICEMINVDTRVPRPVPFIEAAGFGYFLHNAIKMRTAKYRPDGHQAVYYIKSRYAAVNIKIPADWVTVKDIGDGFICSLHNYIEATGIVTKMDKTIPCHTTFASFYLYRYDELIGICCPDDVYTSDDLLFFKTELKSLPAPKPVISVSEVGEYRSALLGPVVAYAFSEYWCENVLWFRTHTMCGAKGDCGSPLHLYKDGQLYWVGSLQLVGSDTCSSFIGYCVLRNPFKKWTDSVNTMMLMNVYGINVSDRLPPGFPTSEDNTFFSTALGVDDMGEEEGGFASDEDDEEDEMVGSQFAYRLTDLTDFIRRGIVLNGFSKSWTEADKKGVVTTVFPVEPHFGLEQYFRAWSGSIHYRIVNLGSQSTPIRVTFYPGGSGADVMTFSGLFSTDVTSVAGKPLPTAIPAPTIARPPLELAYRVCASNEYIDFAIPFQTMFHFIELHNYVQTAPLGYVA</sequence>
<dbReference type="InterPro" id="IPR000605">
    <property type="entry name" value="Helicase_SF3_ssDNA/RNA_vir"/>
</dbReference>
<evidence type="ECO:0000259" key="20">
    <source>
        <dbReference type="PROSITE" id="PS51218"/>
    </source>
</evidence>